<keyword evidence="2" id="KW-1185">Reference proteome</keyword>
<protein>
    <submittedName>
        <fullName evidence="1">Lasso peptide biosynthesis PqqD family chaperone</fullName>
    </submittedName>
</protein>
<gene>
    <name evidence="1" type="ORF">ACFSKK_10090</name>
</gene>
<dbReference type="Proteomes" id="UP001597318">
    <property type="component" value="Unassembled WGS sequence"/>
</dbReference>
<name>A0ABW5BWR0_9BACI</name>
<dbReference type="RefSeq" id="WP_247344394.1">
    <property type="nucleotide sequence ID" value="NZ_CP095550.1"/>
</dbReference>
<proteinExistence type="predicted"/>
<dbReference type="InterPro" id="IPR008792">
    <property type="entry name" value="PQQD"/>
</dbReference>
<dbReference type="InterPro" id="IPR041881">
    <property type="entry name" value="PqqD_sf"/>
</dbReference>
<dbReference type="Gene3D" id="1.10.10.1150">
    <property type="entry name" value="Coenzyme PQQ synthesis protein D (PqqD)"/>
    <property type="match status" value="1"/>
</dbReference>
<sequence length="96" mass="10911">MLKTDQLSLTHIVTQEEGMIVSDMDGEKVMLHIERGSYFNLGEVGGVIWDMIKTPTGVKDVVLSLLEQFEVDEKTCEEQVIDFLNQLEKQNLIKVV</sequence>
<evidence type="ECO:0000313" key="2">
    <source>
        <dbReference type="Proteomes" id="UP001597318"/>
    </source>
</evidence>
<comment type="caution">
    <text evidence="1">The sequence shown here is derived from an EMBL/GenBank/DDBJ whole genome shotgun (WGS) entry which is preliminary data.</text>
</comment>
<reference evidence="2" key="1">
    <citation type="journal article" date="2019" name="Int. J. Syst. Evol. Microbiol.">
        <title>The Global Catalogue of Microorganisms (GCM) 10K type strain sequencing project: providing services to taxonomists for standard genome sequencing and annotation.</title>
        <authorList>
            <consortium name="The Broad Institute Genomics Platform"/>
            <consortium name="The Broad Institute Genome Sequencing Center for Infectious Disease"/>
            <person name="Wu L."/>
            <person name="Ma J."/>
        </authorList>
    </citation>
    <scope>NUCLEOTIDE SEQUENCE [LARGE SCALE GENOMIC DNA]</scope>
    <source>
        <strain evidence="2">CGMCC 1.15474</strain>
    </source>
</reference>
<organism evidence="1 2">
    <name type="scientific">Metabacillus endolithicus</name>
    <dbReference type="NCBI Taxonomy" id="1535204"/>
    <lineage>
        <taxon>Bacteria</taxon>
        <taxon>Bacillati</taxon>
        <taxon>Bacillota</taxon>
        <taxon>Bacilli</taxon>
        <taxon>Bacillales</taxon>
        <taxon>Bacillaceae</taxon>
        <taxon>Metabacillus</taxon>
    </lineage>
</organism>
<evidence type="ECO:0000313" key="1">
    <source>
        <dbReference type="EMBL" id="MFD2214029.1"/>
    </source>
</evidence>
<dbReference type="NCBIfam" id="NF033536">
    <property type="entry name" value="lasso_PqqD_Bac"/>
    <property type="match status" value="1"/>
</dbReference>
<accession>A0ABW5BWR0</accession>
<dbReference type="EMBL" id="JBHUIK010000002">
    <property type="protein sequence ID" value="MFD2214029.1"/>
    <property type="molecule type" value="Genomic_DNA"/>
</dbReference>
<dbReference type="Pfam" id="PF05402">
    <property type="entry name" value="PqqD"/>
    <property type="match status" value="1"/>
</dbReference>